<comment type="similarity">
    <text evidence="2">Belongs to the bacterial solute-binding protein 5 family.</text>
</comment>
<protein>
    <submittedName>
        <fullName evidence="6">Tat pathway signal sequence</fullName>
    </submittedName>
</protein>
<feature type="domain" description="Solute-binding protein family 5" evidence="5">
    <location>
        <begin position="104"/>
        <end position="543"/>
    </location>
</feature>
<evidence type="ECO:0000259" key="5">
    <source>
        <dbReference type="Pfam" id="PF00496"/>
    </source>
</evidence>
<dbReference type="PANTHER" id="PTHR30290:SF10">
    <property type="entry name" value="PERIPLASMIC OLIGOPEPTIDE-BINDING PROTEIN-RELATED"/>
    <property type="match status" value="1"/>
</dbReference>
<dbReference type="AlphaFoldDB" id="A0A329TX64"/>
<comment type="caution">
    <text evidence="6">The sequence shown here is derived from an EMBL/GenBank/DDBJ whole genome shotgun (WGS) entry which is preliminary data.</text>
</comment>
<keyword evidence="4" id="KW-0732">Signal</keyword>
<evidence type="ECO:0000313" key="7">
    <source>
        <dbReference type="Proteomes" id="UP000251144"/>
    </source>
</evidence>
<dbReference type="Pfam" id="PF10518">
    <property type="entry name" value="TAT_signal"/>
    <property type="match status" value="1"/>
</dbReference>
<dbReference type="GO" id="GO:0030313">
    <property type="term" value="C:cell envelope"/>
    <property type="evidence" value="ECO:0007669"/>
    <property type="project" value="UniProtKB-SubCell"/>
</dbReference>
<dbReference type="InterPro" id="IPR019546">
    <property type="entry name" value="TAT_signal_bac_arc"/>
</dbReference>
<dbReference type="Gene3D" id="3.90.76.10">
    <property type="entry name" value="Dipeptide-binding Protein, Domain 1"/>
    <property type="match status" value="1"/>
</dbReference>
<evidence type="ECO:0000256" key="4">
    <source>
        <dbReference type="ARBA" id="ARBA00022729"/>
    </source>
</evidence>
<dbReference type="PANTHER" id="PTHR30290">
    <property type="entry name" value="PERIPLASMIC BINDING COMPONENT OF ABC TRANSPORTER"/>
    <property type="match status" value="1"/>
</dbReference>
<dbReference type="InterPro" id="IPR000914">
    <property type="entry name" value="SBP_5_dom"/>
</dbReference>
<dbReference type="GO" id="GO:1904680">
    <property type="term" value="F:peptide transmembrane transporter activity"/>
    <property type="evidence" value="ECO:0007669"/>
    <property type="project" value="TreeGrafter"/>
</dbReference>
<organism evidence="6 7">
    <name type="scientific">Faecalibacterium prausnitzii</name>
    <dbReference type="NCBI Taxonomy" id="853"/>
    <lineage>
        <taxon>Bacteria</taxon>
        <taxon>Bacillati</taxon>
        <taxon>Bacillota</taxon>
        <taxon>Clostridia</taxon>
        <taxon>Eubacteriales</taxon>
        <taxon>Oscillospiraceae</taxon>
        <taxon>Faecalibacterium</taxon>
    </lineage>
</organism>
<sequence length="675" mass="75252">MNANFESHSISRRSFLKASGVVGAASILAACGGSSSSTAASTSGAASGAAAPAADAITDYVSFETANRELETWNFLYSQSASDLNVITNCWDGLLSFDCYGKAAPAIASSWEHNEDSTVWTFHLRDDVDWCDVNGEVKSHLTSKDFLVGFEWVLNALKNEAFNTSMPSETVVGAAEYYDLTKDKGDAAADMTYEDMLAAGVGVEAPDDYTLVFTCKNPCPYFDTVAAYNSFYPASEDLIKELGIDGFRACDYSTMWYNGPYLIEEYIQQNTKSFIPNPNYYAANDCTRFEHHTITMIPDLSMGLQLYENGEVDNIDLTESNLTTITSDPNNEHNKFLCEKRPTKFSFQMHLNFQRKDENGNLDENWNKAVSNRAFRQCFYKGIDFTNYYARTNKINPLKCENDYYTMPGVCYNTKGEEYTTLVAKEMGFDGQAYDGKTMIRLRDNGGDIADLKKQAMEELSAIGVTFPVHCYHYIKSGDTTALDTATVLKQCFSESLGDDFVVLDIGTYVSSLYKEVRNVQLHSILQNGWGADFGDPVNFLGQEVLSDDNAYYAQTTSWIAAVEKDPKDYQKELLADYQEFTDLVTEAKAIVTDTDARYAAFAKAEASMLNNALCIPCLYEVLWCLTHVNEYTKINAMYGPCNYKAVNWETRQGDGYTTEEYEAFSAAFNAATKA</sequence>
<accession>A0A329TX64</accession>
<dbReference type="OrthoDB" id="9801912at2"/>
<evidence type="ECO:0000313" key="6">
    <source>
        <dbReference type="EMBL" id="RAW54291.1"/>
    </source>
</evidence>
<proteinExistence type="inferred from homology"/>
<dbReference type="Pfam" id="PF00496">
    <property type="entry name" value="SBP_bac_5"/>
    <property type="match status" value="1"/>
</dbReference>
<dbReference type="Gene3D" id="3.10.105.10">
    <property type="entry name" value="Dipeptide-binding Protein, Domain 3"/>
    <property type="match status" value="1"/>
</dbReference>
<evidence type="ECO:0000256" key="2">
    <source>
        <dbReference type="ARBA" id="ARBA00005695"/>
    </source>
</evidence>
<dbReference type="GO" id="GO:0015833">
    <property type="term" value="P:peptide transport"/>
    <property type="evidence" value="ECO:0007669"/>
    <property type="project" value="TreeGrafter"/>
</dbReference>
<name>A0A329TX64_9FIRM</name>
<comment type="subcellular location">
    <subcellularLocation>
        <location evidence="1">Cell envelope</location>
    </subcellularLocation>
</comment>
<dbReference type="InterPro" id="IPR006311">
    <property type="entry name" value="TAT_signal"/>
</dbReference>
<reference evidence="6 7" key="1">
    <citation type="submission" date="2018-02" db="EMBL/GenBank/DDBJ databases">
        <title>Complete genome sequencing of Faecalibacterium prausnitzii strains isolated from the human gut.</title>
        <authorList>
            <person name="Fitzgerald B.C."/>
            <person name="Shkoporov A.N."/>
            <person name="Ross P.R."/>
            <person name="Hill C."/>
        </authorList>
    </citation>
    <scope>NUCLEOTIDE SEQUENCE [LARGE SCALE GENOMIC DNA]</scope>
    <source>
        <strain evidence="6 7">APC942/32-1</strain>
    </source>
</reference>
<dbReference type="NCBIfam" id="TIGR01409">
    <property type="entry name" value="TAT_signal_seq"/>
    <property type="match status" value="1"/>
</dbReference>
<dbReference type="InterPro" id="IPR039424">
    <property type="entry name" value="SBP_5"/>
</dbReference>
<keyword evidence="3" id="KW-0813">Transport</keyword>
<gene>
    <name evidence="6" type="ORF">C4N26_07525</name>
</gene>
<evidence type="ECO:0000256" key="3">
    <source>
        <dbReference type="ARBA" id="ARBA00022448"/>
    </source>
</evidence>
<dbReference type="EMBL" id="PRLB01000005">
    <property type="protein sequence ID" value="RAW54291.1"/>
    <property type="molecule type" value="Genomic_DNA"/>
</dbReference>
<evidence type="ECO:0000256" key="1">
    <source>
        <dbReference type="ARBA" id="ARBA00004196"/>
    </source>
</evidence>
<dbReference type="PROSITE" id="PS51318">
    <property type="entry name" value="TAT"/>
    <property type="match status" value="1"/>
</dbReference>
<dbReference type="Proteomes" id="UP000251144">
    <property type="component" value="Unassembled WGS sequence"/>
</dbReference>
<dbReference type="Gene3D" id="3.40.190.10">
    <property type="entry name" value="Periplasmic binding protein-like II"/>
    <property type="match status" value="1"/>
</dbReference>
<dbReference type="SUPFAM" id="SSF53850">
    <property type="entry name" value="Periplasmic binding protein-like II"/>
    <property type="match status" value="1"/>
</dbReference>
<dbReference type="RefSeq" id="WP_158400970.1">
    <property type="nucleotide sequence ID" value="NZ_PRLB01000005.1"/>
</dbReference>